<dbReference type="Proteomes" id="UP000291981">
    <property type="component" value="Unassembled WGS sequence"/>
</dbReference>
<comment type="caution">
    <text evidence="1">The sequence shown here is derived from an EMBL/GenBank/DDBJ whole genome shotgun (WGS) entry which is preliminary data.</text>
</comment>
<evidence type="ECO:0000313" key="2">
    <source>
        <dbReference type="Proteomes" id="UP000291981"/>
    </source>
</evidence>
<gene>
    <name evidence="1" type="ORF">EW142_04305</name>
</gene>
<evidence type="ECO:0000313" key="1">
    <source>
        <dbReference type="EMBL" id="TAI49025.1"/>
    </source>
</evidence>
<dbReference type="AlphaFoldDB" id="A0A4Q8QEY0"/>
<keyword evidence="2" id="KW-1185">Reference proteome</keyword>
<dbReference type="RefSeq" id="WP_130610144.1">
    <property type="nucleotide sequence ID" value="NZ_SGIU01000001.1"/>
</dbReference>
<organism evidence="1 2">
    <name type="scientific">Flagellimonas allohymeniacidonis</name>
    <dbReference type="NCBI Taxonomy" id="2517819"/>
    <lineage>
        <taxon>Bacteria</taxon>
        <taxon>Pseudomonadati</taxon>
        <taxon>Bacteroidota</taxon>
        <taxon>Flavobacteriia</taxon>
        <taxon>Flavobacteriales</taxon>
        <taxon>Flavobacteriaceae</taxon>
        <taxon>Flagellimonas</taxon>
    </lineage>
</organism>
<sequence>MTNTHKDTLFVLIKSLSKSEKRQFKLYVGRLGVNTDAKFLALFNLLDKMRAYDEKQILDSGIVKKAQLSNLKAHLYRQILVSLRLNPVNQNIRVQIREQLDFATILYQKGLYKQSLKILDKAKNFAIEHEEKNVAYEIVELEKIIETQYITRSIPHRADELAVQAKELSEHNVMTSKLSNLSLQLYGMMLKVGYVRNDEDLNSVRQYFESHMPAYRVEDLGFREKLWLYKAHLWYSLLTQDFLAAYKYASKWVDLFYENEEMIRLNPVFYLKGNHYLLEALFFVKYGSQFRDTLERLEQHVNGPKFPQNDNIASLSFLYINSNRLSLHFLEGTFEKGLYLVNIIEYGIKKHRDRIDEHHIMLLYYKIACLYFGMGDHKNCILYLKRIISNKNLKMREDLMCFARVLSLVAHYEAGMDYHLEVQLKSTYKFLLKMNDLHAVQREMIKFLRNLGDIYPGELRNEFQKLYDELKKYEHHPYEKRAFLYLDILSWLEGHLQNKPVAQIIREKALAAIR</sequence>
<accession>A0A4Q8QEY0</accession>
<dbReference type="OrthoDB" id="714416at2"/>
<dbReference type="EMBL" id="SGIU01000001">
    <property type="protein sequence ID" value="TAI49025.1"/>
    <property type="molecule type" value="Genomic_DNA"/>
</dbReference>
<protein>
    <submittedName>
        <fullName evidence="1">Uncharacterized protein</fullName>
    </submittedName>
</protein>
<proteinExistence type="predicted"/>
<name>A0A4Q8QEY0_9FLAO</name>
<reference evidence="1 2" key="1">
    <citation type="submission" date="2019-02" db="EMBL/GenBank/DDBJ databases">
        <title>Draft genome sequence of Muricauda sp. 176CP4-71.</title>
        <authorList>
            <person name="Park J.-S."/>
        </authorList>
    </citation>
    <scope>NUCLEOTIDE SEQUENCE [LARGE SCALE GENOMIC DNA]</scope>
    <source>
        <strain evidence="1 2">176CP4-71</strain>
    </source>
</reference>